<evidence type="ECO:0000259" key="13">
    <source>
        <dbReference type="PROSITE" id="PS50112"/>
    </source>
</evidence>
<keyword evidence="6" id="KW-0288">FMN</keyword>
<dbReference type="Proteomes" id="UP001597176">
    <property type="component" value="Unassembled WGS sequence"/>
</dbReference>
<evidence type="ECO:0000256" key="5">
    <source>
        <dbReference type="ARBA" id="ARBA00022630"/>
    </source>
</evidence>
<dbReference type="Gene3D" id="3.30.565.10">
    <property type="entry name" value="Histidine kinase-like ATPase, C-terminal domain"/>
    <property type="match status" value="1"/>
</dbReference>
<evidence type="ECO:0000256" key="2">
    <source>
        <dbReference type="ARBA" id="ARBA00012438"/>
    </source>
</evidence>
<reference evidence="16" key="1">
    <citation type="journal article" date="2019" name="Int. J. Syst. Evol. Microbiol.">
        <title>The Global Catalogue of Microorganisms (GCM) 10K type strain sequencing project: providing services to taxonomists for standard genome sequencing and annotation.</title>
        <authorList>
            <consortium name="The Broad Institute Genomics Platform"/>
            <consortium name="The Broad Institute Genome Sequencing Center for Infectious Disease"/>
            <person name="Wu L."/>
            <person name="Ma J."/>
        </authorList>
    </citation>
    <scope>NUCLEOTIDE SEQUENCE [LARGE SCALE GENOMIC DNA]</scope>
    <source>
        <strain evidence="16">CCUG 56108</strain>
    </source>
</reference>
<keyword evidence="5" id="KW-0285">Flavoprotein</keyword>
<evidence type="ECO:0000256" key="7">
    <source>
        <dbReference type="ARBA" id="ARBA00022679"/>
    </source>
</evidence>
<dbReference type="SUPFAM" id="SSF55785">
    <property type="entry name" value="PYP-like sensor domain (PAS domain)"/>
    <property type="match status" value="3"/>
</dbReference>
<evidence type="ECO:0000256" key="9">
    <source>
        <dbReference type="ARBA" id="ARBA00022741"/>
    </source>
</evidence>
<dbReference type="EMBL" id="JBHTND010000009">
    <property type="protein sequence ID" value="MFD1301601.1"/>
    <property type="molecule type" value="Genomic_DNA"/>
</dbReference>
<keyword evidence="4" id="KW-0597">Phosphoprotein</keyword>
<dbReference type="CDD" id="cd00130">
    <property type="entry name" value="PAS"/>
    <property type="match status" value="2"/>
</dbReference>
<dbReference type="InterPro" id="IPR013655">
    <property type="entry name" value="PAS_fold_3"/>
</dbReference>
<comment type="caution">
    <text evidence="15">The sequence shown here is derived from an EMBL/GenBank/DDBJ whole genome shotgun (WGS) entry which is preliminary data.</text>
</comment>
<dbReference type="GO" id="GO:0016301">
    <property type="term" value="F:kinase activity"/>
    <property type="evidence" value="ECO:0007669"/>
    <property type="project" value="UniProtKB-KW"/>
</dbReference>
<evidence type="ECO:0000256" key="10">
    <source>
        <dbReference type="ARBA" id="ARBA00022777"/>
    </source>
</evidence>
<keyword evidence="11" id="KW-0067">ATP-binding</keyword>
<dbReference type="SMART" id="SM00911">
    <property type="entry name" value="HWE_HK"/>
    <property type="match status" value="1"/>
</dbReference>
<evidence type="ECO:0000256" key="4">
    <source>
        <dbReference type="ARBA" id="ARBA00022553"/>
    </source>
</evidence>
<proteinExistence type="predicted"/>
<evidence type="ECO:0000256" key="1">
    <source>
        <dbReference type="ARBA" id="ARBA00000085"/>
    </source>
</evidence>
<dbReference type="NCBIfam" id="TIGR00229">
    <property type="entry name" value="sensory_box"/>
    <property type="match status" value="1"/>
</dbReference>
<gene>
    <name evidence="15" type="ORF">ACFQ4G_08390</name>
</gene>
<dbReference type="PROSITE" id="PS50113">
    <property type="entry name" value="PAC"/>
    <property type="match status" value="2"/>
</dbReference>
<dbReference type="EC" id="2.7.13.3" evidence="2"/>
<dbReference type="InterPro" id="IPR000014">
    <property type="entry name" value="PAS"/>
</dbReference>
<dbReference type="Pfam" id="PF13188">
    <property type="entry name" value="PAS_8"/>
    <property type="match status" value="1"/>
</dbReference>
<evidence type="ECO:0000256" key="3">
    <source>
        <dbReference type="ARBA" id="ARBA00021740"/>
    </source>
</evidence>
<evidence type="ECO:0000256" key="11">
    <source>
        <dbReference type="ARBA" id="ARBA00022840"/>
    </source>
</evidence>
<dbReference type="Pfam" id="PF07536">
    <property type="entry name" value="HWE_HK"/>
    <property type="match status" value="1"/>
</dbReference>
<evidence type="ECO:0000313" key="15">
    <source>
        <dbReference type="EMBL" id="MFD1301601.1"/>
    </source>
</evidence>
<dbReference type="Gene3D" id="3.30.450.20">
    <property type="entry name" value="PAS domain"/>
    <property type="match status" value="3"/>
</dbReference>
<evidence type="ECO:0000256" key="6">
    <source>
        <dbReference type="ARBA" id="ARBA00022643"/>
    </source>
</evidence>
<dbReference type="Pfam" id="PF08447">
    <property type="entry name" value="PAS_3"/>
    <property type="match status" value="1"/>
</dbReference>
<dbReference type="PROSITE" id="PS50112">
    <property type="entry name" value="PAS"/>
    <property type="match status" value="1"/>
</dbReference>
<dbReference type="InterPro" id="IPR011102">
    <property type="entry name" value="Sig_transdc_His_kinase_HWE"/>
</dbReference>
<keyword evidence="16" id="KW-1185">Reference proteome</keyword>
<dbReference type="InterPro" id="IPR000700">
    <property type="entry name" value="PAS-assoc_C"/>
</dbReference>
<keyword evidence="8" id="KW-0677">Repeat</keyword>
<organism evidence="15 16">
    <name type="scientific">Methylobacterium marchantiae</name>
    <dbReference type="NCBI Taxonomy" id="600331"/>
    <lineage>
        <taxon>Bacteria</taxon>
        <taxon>Pseudomonadati</taxon>
        <taxon>Pseudomonadota</taxon>
        <taxon>Alphaproteobacteria</taxon>
        <taxon>Hyphomicrobiales</taxon>
        <taxon>Methylobacteriaceae</taxon>
        <taxon>Methylobacterium</taxon>
    </lineage>
</organism>
<name>A0ABW3WY46_9HYPH</name>
<accession>A0ABW3WY46</accession>
<evidence type="ECO:0000259" key="14">
    <source>
        <dbReference type="PROSITE" id="PS50113"/>
    </source>
</evidence>
<keyword evidence="9" id="KW-0547">Nucleotide-binding</keyword>
<sequence length="586" mass="63904">MGSGTDRGSPLLGDSYPPTDLYRRGFDEAGVGLLILDAVSGHILDANRALCDLLGHPRGGLTGSSAALLGDDPALLFAGIRRWTTKDGSLIDVRVRTSPTSRPDACRTFVVERVDADEIVRSEENRAALTAAGLGEWRLDLADGFLRLSRRAAHILGSSPGMSLTWAQVQDLMDESEAARMKDTVRAAIIEDAPFAIEARLRRASDGIEIRISARGQAIGAIGARPAIVVGVLQDVTKRVEARDAQRESEERLRIATSLAELGIFEWHMLDDQAVWENERMFAIFGRAPEEGALGKREFLSTVLHPDDRAAFRSAISTALREDSTLQASGRIRRAQDGGWRIIDMAGRFESDARGRLPRRLIGVVADVTERRVAEERQALLIRELHHRVKNTLATVQAIVGSTARTASSIESFYEAFVGRIMSLAHTHSVLTEDTWQTASLRKLIENELRPYGDAGQDVPGTGRVTLDGPPVDLASEIAVPIGMAIHELTTNAAKHGALSTQEGRVAISWRLSEDSTGMMLHLDWSEFDGPPVRPPTRQGFGSRLLQRVLTAQVRAEIAASYPTEGFRMTMTAPLPARTEGLNPLS</sequence>
<feature type="domain" description="PAS" evidence="13">
    <location>
        <begin position="249"/>
        <end position="323"/>
    </location>
</feature>
<keyword evidence="7" id="KW-0808">Transferase</keyword>
<dbReference type="PANTHER" id="PTHR41523:SF8">
    <property type="entry name" value="ETHYLENE RESPONSE SENSOR PROTEIN"/>
    <property type="match status" value="1"/>
</dbReference>
<dbReference type="RefSeq" id="WP_238208813.1">
    <property type="nucleotide sequence ID" value="NZ_JBHTND010000009.1"/>
</dbReference>
<dbReference type="SMART" id="SM00091">
    <property type="entry name" value="PAS"/>
    <property type="match status" value="3"/>
</dbReference>
<feature type="domain" description="PAC" evidence="14">
    <location>
        <begin position="195"/>
        <end position="248"/>
    </location>
</feature>
<feature type="domain" description="PAC" evidence="14">
    <location>
        <begin position="326"/>
        <end position="380"/>
    </location>
</feature>
<protein>
    <recommendedName>
        <fullName evidence="3">Blue-light-activated histidine kinase</fullName>
        <ecNumber evidence="2">2.7.13.3</ecNumber>
    </recommendedName>
</protein>
<comment type="catalytic activity">
    <reaction evidence="1">
        <text>ATP + protein L-histidine = ADP + protein N-phospho-L-histidine.</text>
        <dbReference type="EC" id="2.7.13.3"/>
    </reaction>
</comment>
<evidence type="ECO:0000256" key="8">
    <source>
        <dbReference type="ARBA" id="ARBA00022737"/>
    </source>
</evidence>
<evidence type="ECO:0000256" key="12">
    <source>
        <dbReference type="ARBA" id="ARBA00023026"/>
    </source>
</evidence>
<evidence type="ECO:0000313" key="16">
    <source>
        <dbReference type="Proteomes" id="UP001597176"/>
    </source>
</evidence>
<dbReference type="PANTHER" id="PTHR41523">
    <property type="entry name" value="TWO-COMPONENT SYSTEM SENSOR PROTEIN"/>
    <property type="match status" value="1"/>
</dbReference>
<dbReference type="InterPro" id="IPR036890">
    <property type="entry name" value="HATPase_C_sf"/>
</dbReference>
<keyword evidence="10 15" id="KW-0418">Kinase</keyword>
<keyword evidence="12" id="KW-0843">Virulence</keyword>
<dbReference type="InterPro" id="IPR035965">
    <property type="entry name" value="PAS-like_dom_sf"/>
</dbReference>